<dbReference type="CDD" id="cd00060">
    <property type="entry name" value="FHA"/>
    <property type="match status" value="1"/>
</dbReference>
<evidence type="ECO:0000313" key="4">
    <source>
        <dbReference type="Proteomes" id="UP000324233"/>
    </source>
</evidence>
<dbReference type="InterPro" id="IPR000253">
    <property type="entry name" value="FHA_dom"/>
</dbReference>
<dbReference type="SMART" id="SM00240">
    <property type="entry name" value="FHA"/>
    <property type="match status" value="1"/>
</dbReference>
<feature type="domain" description="FHA" evidence="2">
    <location>
        <begin position="21"/>
        <end position="70"/>
    </location>
</feature>
<dbReference type="PANTHER" id="PTHR23308">
    <property type="entry name" value="NUCLEAR INHIBITOR OF PROTEIN PHOSPHATASE-1"/>
    <property type="match status" value="1"/>
</dbReference>
<dbReference type="PROSITE" id="PS50006">
    <property type="entry name" value="FHA_DOMAIN"/>
    <property type="match status" value="1"/>
</dbReference>
<dbReference type="Proteomes" id="UP000324233">
    <property type="component" value="Chromosome"/>
</dbReference>
<gene>
    <name evidence="3" type="primary">embR</name>
    <name evidence="3" type="ORF">OJF2_21350</name>
</gene>
<feature type="region of interest" description="Disordered" evidence="1">
    <location>
        <begin position="136"/>
        <end position="159"/>
    </location>
</feature>
<organism evidence="3 4">
    <name type="scientific">Aquisphaera giovannonii</name>
    <dbReference type="NCBI Taxonomy" id="406548"/>
    <lineage>
        <taxon>Bacteria</taxon>
        <taxon>Pseudomonadati</taxon>
        <taxon>Planctomycetota</taxon>
        <taxon>Planctomycetia</taxon>
        <taxon>Isosphaerales</taxon>
        <taxon>Isosphaeraceae</taxon>
        <taxon>Aquisphaera</taxon>
    </lineage>
</organism>
<dbReference type="InterPro" id="IPR050923">
    <property type="entry name" value="Cell_Proc_Reg/RNA_Proc"/>
</dbReference>
<sequence length="172" mass="18353">MKAELVPENGDPPIPITTDMAVIGRRGYCDIVIDHPSLSKRHCVVVKTDGLLVIRDLISTNGTKVKGQRIRWAALLPDDRIAFGSYKLRVYLGPDDAPGPSERRSRGVYNAPSRPFSAAGAGGAIASGAGFPDPSPLEVGVWESDEHPASEGEDAVVPPIVLDDSDEIIDLD</sequence>
<evidence type="ECO:0000259" key="2">
    <source>
        <dbReference type="PROSITE" id="PS50006"/>
    </source>
</evidence>
<proteinExistence type="predicted"/>
<dbReference type="AlphaFoldDB" id="A0A5B9W037"/>
<reference evidence="3 4" key="1">
    <citation type="submission" date="2019-08" db="EMBL/GenBank/DDBJ databases">
        <title>Deep-cultivation of Planctomycetes and their phenomic and genomic characterization uncovers novel biology.</title>
        <authorList>
            <person name="Wiegand S."/>
            <person name="Jogler M."/>
            <person name="Boedeker C."/>
            <person name="Pinto D."/>
            <person name="Vollmers J."/>
            <person name="Rivas-Marin E."/>
            <person name="Kohn T."/>
            <person name="Peeters S.H."/>
            <person name="Heuer A."/>
            <person name="Rast P."/>
            <person name="Oberbeckmann S."/>
            <person name="Bunk B."/>
            <person name="Jeske O."/>
            <person name="Meyerdierks A."/>
            <person name="Storesund J.E."/>
            <person name="Kallscheuer N."/>
            <person name="Luecker S."/>
            <person name="Lage O.M."/>
            <person name="Pohl T."/>
            <person name="Merkel B.J."/>
            <person name="Hornburger P."/>
            <person name="Mueller R.-W."/>
            <person name="Bruemmer F."/>
            <person name="Labrenz M."/>
            <person name="Spormann A.M."/>
            <person name="Op den Camp H."/>
            <person name="Overmann J."/>
            <person name="Amann R."/>
            <person name="Jetten M.S.M."/>
            <person name="Mascher T."/>
            <person name="Medema M.H."/>
            <person name="Devos D.P."/>
            <person name="Kaster A.-K."/>
            <person name="Ovreas L."/>
            <person name="Rohde M."/>
            <person name="Galperin M.Y."/>
            <person name="Jogler C."/>
        </authorList>
    </citation>
    <scope>NUCLEOTIDE SEQUENCE [LARGE SCALE GENOMIC DNA]</scope>
    <source>
        <strain evidence="3 4">OJF2</strain>
    </source>
</reference>
<dbReference type="InterPro" id="IPR008984">
    <property type="entry name" value="SMAD_FHA_dom_sf"/>
</dbReference>
<accession>A0A5B9W037</accession>
<keyword evidence="4" id="KW-1185">Reference proteome</keyword>
<name>A0A5B9W037_9BACT</name>
<dbReference type="Pfam" id="PF00498">
    <property type="entry name" value="FHA"/>
    <property type="match status" value="1"/>
</dbReference>
<dbReference type="KEGG" id="agv:OJF2_21350"/>
<evidence type="ECO:0000256" key="1">
    <source>
        <dbReference type="SAM" id="MobiDB-lite"/>
    </source>
</evidence>
<dbReference type="EMBL" id="CP042997">
    <property type="protein sequence ID" value="QEH33631.1"/>
    <property type="molecule type" value="Genomic_DNA"/>
</dbReference>
<dbReference type="OrthoDB" id="277679at2"/>
<dbReference type="SUPFAM" id="SSF49879">
    <property type="entry name" value="SMAD/FHA domain"/>
    <property type="match status" value="1"/>
</dbReference>
<evidence type="ECO:0000313" key="3">
    <source>
        <dbReference type="EMBL" id="QEH33631.1"/>
    </source>
</evidence>
<dbReference type="Gene3D" id="2.60.200.20">
    <property type="match status" value="1"/>
</dbReference>
<protein>
    <submittedName>
        <fullName evidence="3">Transcriptional regulatory protein EmbR</fullName>
    </submittedName>
</protein>